<dbReference type="EMBL" id="CAJVPA010000217">
    <property type="protein sequence ID" value="CAG8410957.1"/>
    <property type="molecule type" value="Genomic_DNA"/>
</dbReference>
<comment type="caution">
    <text evidence="2">The sequence shown here is derived from an EMBL/GenBank/DDBJ whole genome shotgun (WGS) entry which is preliminary data.</text>
</comment>
<reference evidence="2" key="1">
    <citation type="submission" date="2021-07" db="EMBL/GenBank/DDBJ databases">
        <authorList>
            <person name="Branca A.L. A."/>
        </authorList>
    </citation>
    <scope>NUCLEOTIDE SEQUENCE</scope>
</reference>
<evidence type="ECO:0000313" key="2">
    <source>
        <dbReference type="EMBL" id="CAG8410957.1"/>
    </source>
</evidence>
<feature type="compositionally biased region" description="Polar residues" evidence="1">
    <location>
        <begin position="50"/>
        <end position="69"/>
    </location>
</feature>
<organism evidence="2 3">
    <name type="scientific">Penicillium salamii</name>
    <dbReference type="NCBI Taxonomy" id="1612424"/>
    <lineage>
        <taxon>Eukaryota</taxon>
        <taxon>Fungi</taxon>
        <taxon>Dikarya</taxon>
        <taxon>Ascomycota</taxon>
        <taxon>Pezizomycotina</taxon>
        <taxon>Eurotiomycetes</taxon>
        <taxon>Eurotiomycetidae</taxon>
        <taxon>Eurotiales</taxon>
        <taxon>Aspergillaceae</taxon>
        <taxon>Penicillium</taxon>
    </lineage>
</organism>
<feature type="region of interest" description="Disordered" evidence="1">
    <location>
        <begin position="1"/>
        <end position="69"/>
    </location>
</feature>
<name>A0A9W4JRZ6_9EURO</name>
<evidence type="ECO:0000313" key="3">
    <source>
        <dbReference type="Proteomes" id="UP001152646"/>
    </source>
</evidence>
<evidence type="ECO:0000256" key="1">
    <source>
        <dbReference type="SAM" id="MobiDB-lite"/>
    </source>
</evidence>
<proteinExistence type="predicted"/>
<accession>A0A9W4JRZ6</accession>
<dbReference type="Proteomes" id="UP001152646">
    <property type="component" value="Unassembled WGS sequence"/>
</dbReference>
<sequence>MDPNKFFPTPFPIPVSEASPTNSMSPIDSKSAPSISSLPSLTTSDSNSPTASTHPPNLKSPSTLEDTLNMEGNRNYLPRTMEELEKLGFAPVWSRVYGYPGGPGEIPEEINEYLDDNSHQWDEWIGPLSSLFWLAGLDELVETIADPAIALQDEVRMIPTNVGVTWVLEHLFLEKKLPERLYNRYYHGIDGYPATELRVMPVRLDHIPSQVGHQYTQHRLSNLFPASRPQSLPQEVATVQIKGDKNKARLATKIEEHLPKSENGQFLFRVCTRSALAAIMAFFTPIVNSNNMDNELGPGVYTSNCLEWVLRFGPRNCVLLVFKNPDFRDLNIWNPPLLEWQHIIASWTRKSLANVPDSIPAGWKSADIIKGAISKPESPQNALPLPGTITQTVATSPAGCAALAASLFLIVWIE</sequence>
<feature type="compositionally biased region" description="Low complexity" evidence="1">
    <location>
        <begin position="25"/>
        <end position="49"/>
    </location>
</feature>
<dbReference type="OrthoDB" id="2440450at2759"/>
<gene>
    <name evidence="2" type="ORF">PSALAMII_LOCUS9181</name>
</gene>
<protein>
    <submittedName>
        <fullName evidence="2">Uncharacterized protein</fullName>
    </submittedName>
</protein>
<dbReference type="AlphaFoldDB" id="A0A9W4JRZ6"/>